<gene>
    <name evidence="1" type="ORF">BACINT_00468</name>
</gene>
<reference evidence="1 2" key="1">
    <citation type="submission" date="2008-04" db="EMBL/GenBank/DDBJ databases">
        <title>Draft genome sequence of Bacteroides intestinalis (DSM 17393).</title>
        <authorList>
            <person name="Sudarsanam P."/>
            <person name="Ley R."/>
            <person name="Guruge J."/>
            <person name="Turnbaugh P.J."/>
            <person name="Mahowald M."/>
            <person name="Liep D."/>
            <person name="Gordon J."/>
        </authorList>
    </citation>
    <scope>NUCLEOTIDE SEQUENCE [LARGE SCALE GENOMIC DNA]</scope>
    <source>
        <strain evidence="1 2">DSM 17393</strain>
    </source>
</reference>
<protein>
    <submittedName>
        <fullName evidence="1">Uncharacterized protein</fullName>
    </submittedName>
</protein>
<evidence type="ECO:0000313" key="2">
    <source>
        <dbReference type="Proteomes" id="UP000004596"/>
    </source>
</evidence>
<dbReference type="AlphaFoldDB" id="B3C6D3"/>
<comment type="caution">
    <text evidence="1">The sequence shown here is derived from an EMBL/GenBank/DDBJ whole genome shotgun (WGS) entry which is preliminary data.</text>
</comment>
<organism evidence="1 2">
    <name type="scientific">Bacteroides intestinalis DSM 17393</name>
    <dbReference type="NCBI Taxonomy" id="471870"/>
    <lineage>
        <taxon>Bacteria</taxon>
        <taxon>Pseudomonadati</taxon>
        <taxon>Bacteroidota</taxon>
        <taxon>Bacteroidia</taxon>
        <taxon>Bacteroidales</taxon>
        <taxon>Bacteroidaceae</taxon>
        <taxon>Bacteroides</taxon>
    </lineage>
</organism>
<dbReference type="EMBL" id="ABJL02000006">
    <property type="protein sequence ID" value="EDV06907.1"/>
    <property type="molecule type" value="Genomic_DNA"/>
</dbReference>
<sequence>MQSLIDLLIKKPVLLRTSFSFLFYLPFAKRDDEKKKKEKKLPKLFGVYA</sequence>
<reference evidence="1 2" key="2">
    <citation type="submission" date="2008-04" db="EMBL/GenBank/DDBJ databases">
        <authorList>
            <person name="Fulton L."/>
            <person name="Clifton S."/>
            <person name="Fulton B."/>
            <person name="Xu J."/>
            <person name="Minx P."/>
            <person name="Pepin K.H."/>
            <person name="Johnson M."/>
            <person name="Thiruvilangam P."/>
            <person name="Bhonagiri V."/>
            <person name="Nash W.E."/>
            <person name="Mardis E.R."/>
            <person name="Wilson R.K."/>
        </authorList>
    </citation>
    <scope>NUCLEOTIDE SEQUENCE [LARGE SCALE GENOMIC DNA]</scope>
    <source>
        <strain evidence="1 2">DSM 17393</strain>
    </source>
</reference>
<dbReference type="Proteomes" id="UP000004596">
    <property type="component" value="Unassembled WGS sequence"/>
</dbReference>
<name>B3C6D3_9BACE</name>
<proteinExistence type="predicted"/>
<accession>B3C6D3</accession>
<evidence type="ECO:0000313" key="1">
    <source>
        <dbReference type="EMBL" id="EDV06907.1"/>
    </source>
</evidence>